<sequence>MALSGKIGGLSTQLLKNKTCLLYAATRYASDKERLPWNYLWRAGPHSEKNYDKIAEKYHLHPDDYKPYSKEEGYGDYPKLPMVGPIAKDPYYPYDIPLYKKNYHEPLHIDFELMGEDRYDYGRKHRINPAVAISIFFATIIGLGIIRHLLEPYPTFIPRMEKQYPQKGVVHYTFEPVDSK</sequence>
<dbReference type="GO" id="GO:0005739">
    <property type="term" value="C:mitochondrion"/>
    <property type="evidence" value="ECO:0007669"/>
    <property type="project" value="InterPro"/>
</dbReference>
<dbReference type="Pfam" id="PF05821">
    <property type="entry name" value="NDUF_B8"/>
    <property type="match status" value="1"/>
</dbReference>
<evidence type="ECO:0000313" key="3">
    <source>
        <dbReference type="RefSeq" id="XP_011630549.1"/>
    </source>
</evidence>
<dbReference type="CTD" id="31604"/>
<dbReference type="RefSeq" id="XP_011630549.1">
    <property type="nucleotide sequence ID" value="XM_011632247.2"/>
</dbReference>
<dbReference type="GeneID" id="105422753"/>
<keyword evidence="1" id="KW-0812">Transmembrane</keyword>
<evidence type="ECO:0000313" key="2">
    <source>
        <dbReference type="Proteomes" id="UP000504615"/>
    </source>
</evidence>
<dbReference type="KEGG" id="pbar:105422753"/>
<evidence type="ECO:0000256" key="1">
    <source>
        <dbReference type="SAM" id="Phobius"/>
    </source>
</evidence>
<protein>
    <submittedName>
        <fullName evidence="3">NADH dehydrogenase [ubiquinone] 1 beta subcomplex subunit 8, mitochondrial</fullName>
    </submittedName>
</protein>
<dbReference type="InterPro" id="IPR008699">
    <property type="entry name" value="NDUFB8"/>
</dbReference>
<proteinExistence type="predicted"/>
<dbReference type="AlphaFoldDB" id="A0A6I9VUT5"/>
<keyword evidence="1" id="KW-1133">Transmembrane helix</keyword>
<dbReference type="PANTHER" id="PTHR12840:SF1">
    <property type="entry name" value="NADH DEHYDROGENASE [UBIQUINONE] 1 BETA SUBCOMPLEX SUBUNIT 8, MITOCHONDRIAL"/>
    <property type="match status" value="1"/>
</dbReference>
<keyword evidence="1" id="KW-0472">Membrane</keyword>
<accession>A0A6I9VUT5</accession>
<keyword evidence="2" id="KW-1185">Reference proteome</keyword>
<organism evidence="2 3">
    <name type="scientific">Pogonomyrmex barbatus</name>
    <name type="common">red harvester ant</name>
    <dbReference type="NCBI Taxonomy" id="144034"/>
    <lineage>
        <taxon>Eukaryota</taxon>
        <taxon>Metazoa</taxon>
        <taxon>Ecdysozoa</taxon>
        <taxon>Arthropoda</taxon>
        <taxon>Hexapoda</taxon>
        <taxon>Insecta</taxon>
        <taxon>Pterygota</taxon>
        <taxon>Neoptera</taxon>
        <taxon>Endopterygota</taxon>
        <taxon>Hymenoptera</taxon>
        <taxon>Apocrita</taxon>
        <taxon>Aculeata</taxon>
        <taxon>Formicoidea</taxon>
        <taxon>Formicidae</taxon>
        <taxon>Myrmicinae</taxon>
        <taxon>Pogonomyrmex</taxon>
    </lineage>
</organism>
<dbReference type="OrthoDB" id="2014058at2759"/>
<dbReference type="PANTHER" id="PTHR12840">
    <property type="entry name" value="NADH-UBIQUINONE OXIDOREDUCTASE ASHI SUBUNIT"/>
    <property type="match status" value="1"/>
</dbReference>
<feature type="transmembrane region" description="Helical" evidence="1">
    <location>
        <begin position="130"/>
        <end position="150"/>
    </location>
</feature>
<gene>
    <name evidence="3" type="primary">LOC105422753</name>
</gene>
<reference evidence="3" key="1">
    <citation type="submission" date="2025-08" db="UniProtKB">
        <authorList>
            <consortium name="RefSeq"/>
        </authorList>
    </citation>
    <scope>IDENTIFICATION</scope>
</reference>
<dbReference type="Proteomes" id="UP000504615">
    <property type="component" value="Unplaced"/>
</dbReference>
<name>A0A6I9VUT5_9HYME</name>